<organism evidence="1 2">
    <name type="scientific">Aneurinibacillus soli</name>
    <dbReference type="NCBI Taxonomy" id="1500254"/>
    <lineage>
        <taxon>Bacteria</taxon>
        <taxon>Bacillati</taxon>
        <taxon>Bacillota</taxon>
        <taxon>Bacilli</taxon>
        <taxon>Bacillales</taxon>
        <taxon>Paenibacillaceae</taxon>
        <taxon>Aneurinibacillus group</taxon>
        <taxon>Aneurinibacillus</taxon>
    </lineage>
</organism>
<dbReference type="OrthoDB" id="1683589at2"/>
<dbReference type="AlphaFoldDB" id="A0A0U5BG31"/>
<gene>
    <name evidence="1" type="ORF">CB4_03426</name>
</gene>
<evidence type="ECO:0000313" key="2">
    <source>
        <dbReference type="Proteomes" id="UP000217696"/>
    </source>
</evidence>
<keyword evidence="2" id="KW-1185">Reference proteome</keyword>
<evidence type="ECO:0000313" key="1">
    <source>
        <dbReference type="EMBL" id="BAU29239.1"/>
    </source>
</evidence>
<dbReference type="InterPro" id="IPR021338">
    <property type="entry name" value="DUF2953"/>
</dbReference>
<dbReference type="Pfam" id="PF11167">
    <property type="entry name" value="DUF2953"/>
    <property type="match status" value="1"/>
</dbReference>
<dbReference type="KEGG" id="asoc:CB4_03426"/>
<proteinExistence type="predicted"/>
<name>A0A0U5BG31_9BACL</name>
<dbReference type="RefSeq" id="WP_096466930.1">
    <property type="nucleotide sequence ID" value="NZ_AP017312.1"/>
</dbReference>
<protein>
    <submittedName>
        <fullName evidence="1">Uncharacterized protein</fullName>
    </submittedName>
</protein>
<reference evidence="1 2" key="1">
    <citation type="submission" date="2015-12" db="EMBL/GenBank/DDBJ databases">
        <title>Genome sequence of Aneurinibacillus soli.</title>
        <authorList>
            <person name="Lee J.S."/>
            <person name="Lee K.C."/>
            <person name="Kim K.K."/>
            <person name="Lee B.W."/>
        </authorList>
    </citation>
    <scope>NUCLEOTIDE SEQUENCE [LARGE SCALE GENOMIC DNA]</scope>
    <source>
        <strain evidence="1 2">CB4</strain>
    </source>
</reference>
<dbReference type="Proteomes" id="UP000217696">
    <property type="component" value="Chromosome"/>
</dbReference>
<sequence length="216" mass="24805">MNGWLLGLGIAGVILLIIWFTSLRIQIVYRRQAENDDLEIELSVYGRLLRYRIHANMLQLRNLRTGVKIAEEADAGTDSASEEKERKKKEWITPHTIAELKRTFMDVRRRVYDMDEILRTTLKCVLGENLEWQTHVGVGEAAATGAVSGMVWTAKNVALAILGRYITLYTEPKLMVVPDFSRTRLDIRFLCILRLRIGHAIIAAIRIAIHYFRKGR</sequence>
<dbReference type="EMBL" id="AP017312">
    <property type="protein sequence ID" value="BAU29239.1"/>
    <property type="molecule type" value="Genomic_DNA"/>
</dbReference>
<accession>A0A0U5BG31</accession>